<dbReference type="eggNOG" id="COG1842">
    <property type="taxonomic scope" value="Bacteria"/>
</dbReference>
<keyword evidence="1" id="KW-0472">Membrane</keyword>
<dbReference type="KEGG" id="cyp:PCC8801_4313"/>
<dbReference type="EMBL" id="CP001287">
    <property type="protein sequence ID" value="ACK68235.1"/>
    <property type="molecule type" value="Genomic_DNA"/>
</dbReference>
<organism evidence="3 4">
    <name type="scientific">Rippkaea orientalis (strain PCC 8801 / RF-1)</name>
    <name type="common">Cyanothece sp. (strain PCC 8801)</name>
    <dbReference type="NCBI Taxonomy" id="41431"/>
    <lineage>
        <taxon>Bacteria</taxon>
        <taxon>Bacillati</taxon>
        <taxon>Cyanobacteriota</taxon>
        <taxon>Cyanophyceae</taxon>
        <taxon>Oscillatoriophycideae</taxon>
        <taxon>Chroococcales</taxon>
        <taxon>Aphanothecaceae</taxon>
        <taxon>Rippkaea</taxon>
        <taxon>Rippkaea orientalis</taxon>
    </lineage>
</organism>
<feature type="transmembrane region" description="Helical" evidence="1">
    <location>
        <begin position="112"/>
        <end position="140"/>
    </location>
</feature>
<evidence type="ECO:0000313" key="3">
    <source>
        <dbReference type="EMBL" id="ACK68235.1"/>
    </source>
</evidence>
<keyword evidence="1" id="KW-0812">Transmembrane</keyword>
<evidence type="ECO:0000256" key="1">
    <source>
        <dbReference type="SAM" id="Phobius"/>
    </source>
</evidence>
<dbReference type="Gene3D" id="3.90.1720.10">
    <property type="entry name" value="endopeptidase domain like (from Nostoc punctiforme)"/>
    <property type="match status" value="1"/>
</dbReference>
<gene>
    <name evidence="3" type="ordered locus">PCC8801_4313</name>
</gene>
<feature type="transmembrane region" description="Helical" evidence="1">
    <location>
        <begin position="146"/>
        <end position="167"/>
    </location>
</feature>
<reference evidence="4" key="1">
    <citation type="journal article" date="2011" name="MBio">
        <title>Novel metabolic attributes of the genus Cyanothece, comprising a group of unicellular nitrogen-fixing Cyanobacteria.</title>
        <authorList>
            <person name="Bandyopadhyay A."/>
            <person name="Elvitigala T."/>
            <person name="Welsh E."/>
            <person name="Stockel J."/>
            <person name="Liberton M."/>
            <person name="Min H."/>
            <person name="Sherman L.A."/>
            <person name="Pakrasi H.B."/>
        </authorList>
    </citation>
    <scope>NUCLEOTIDE SEQUENCE [LARGE SCALE GENOMIC DNA]</scope>
    <source>
        <strain evidence="4">PCC 8801</strain>
    </source>
</reference>
<dbReference type="OrthoDB" id="7915178at2"/>
<dbReference type="HOGENOM" id="CLU_1537546_0_0_3"/>
<dbReference type="PANTHER" id="PTHR46137:SF3">
    <property type="entry name" value="OS05G0310600 PROTEIN"/>
    <property type="match status" value="1"/>
</dbReference>
<protein>
    <submittedName>
        <fullName evidence="3">NC domain-containing protein</fullName>
    </submittedName>
</protein>
<dbReference type="STRING" id="41431.PCC8801_4313"/>
<dbReference type="PANTHER" id="PTHR46137">
    <property type="entry name" value="OS05G0310600 PROTEIN"/>
    <property type="match status" value="1"/>
</dbReference>
<dbReference type="InterPro" id="IPR007053">
    <property type="entry name" value="LRAT_dom"/>
</dbReference>
<evidence type="ECO:0000313" key="4">
    <source>
        <dbReference type="Proteomes" id="UP000008204"/>
    </source>
</evidence>
<dbReference type="Proteomes" id="UP000008204">
    <property type="component" value="Chromosome"/>
</dbReference>
<dbReference type="Pfam" id="PF04970">
    <property type="entry name" value="LRAT"/>
    <property type="match status" value="1"/>
</dbReference>
<sequence length="174" mass="18561">MTKGDHIYIQCLGFDHHGIDCGDDTVIHYSGSIKGGTGKIVRELKSKFANRKLIRVKTYGNKYSPDLIVQRAEFRLKNSHKEGYNLVFNNCEQFAYDCTQGQPDSWQLKHGAMAFVGGASVAVLNPVTTTVSAGGILGLVGVTTTTVALAPTIALGVLGAGLGYLGLKALDNSD</sequence>
<dbReference type="AlphaFoldDB" id="B7JVA2"/>
<dbReference type="RefSeq" id="WP_015957374.1">
    <property type="nucleotide sequence ID" value="NC_011726.1"/>
</dbReference>
<dbReference type="PROSITE" id="PS51934">
    <property type="entry name" value="LRAT"/>
    <property type="match status" value="1"/>
</dbReference>
<keyword evidence="1" id="KW-1133">Transmembrane helix</keyword>
<name>B7JVA2_RIPO1</name>
<evidence type="ECO:0000259" key="2">
    <source>
        <dbReference type="PROSITE" id="PS51934"/>
    </source>
</evidence>
<proteinExistence type="predicted"/>
<feature type="domain" description="LRAT" evidence="2">
    <location>
        <begin position="6"/>
        <end position="107"/>
    </location>
</feature>
<keyword evidence="4" id="KW-1185">Reference proteome</keyword>
<accession>B7JVA2</accession>